<dbReference type="GO" id="GO:0046872">
    <property type="term" value="F:metal ion binding"/>
    <property type="evidence" value="ECO:0007669"/>
    <property type="project" value="UniProtKB-KW"/>
</dbReference>
<sequence length="341" mass="37216">MTTPWQHRCGCGVDVHAHVIPASFPRALRDPVPSGWPAMAMADDSCHAHVMIDGRNYRTVSDRCWDVPKRIADMEAMGLSLQAVSPMPELLSYWMDAPDAAELLRYINDETAAMVAESGGRLLGLGAVPLQDMDLALKELARAKEELGFAGVEIGSNVNGVPVGHPSLDPFFEAAESLDMAVFVHALRPAGMERLVGPKNLQQVLAYPTDVGLAAASVLCSNLMLRRPRLRIAFSHGGGTLASLLPRLEQGWKTFPAMRDAIQASPAEQARRLYYDALVFDTPMLRHLVATFGDDRVMIGTDHPFAFHDSEPVRRILEAVPDEAARDRLLSGNARSFLGLS</sequence>
<feature type="domain" description="Amidohydrolase-related" evidence="11">
    <location>
        <begin position="13"/>
        <end position="340"/>
    </location>
</feature>
<evidence type="ECO:0000256" key="6">
    <source>
        <dbReference type="ARBA" id="ARBA00022723"/>
    </source>
</evidence>
<accession>A0A940S9E4</accession>
<dbReference type="InterPro" id="IPR032465">
    <property type="entry name" value="ACMSD"/>
</dbReference>
<dbReference type="Proteomes" id="UP000677537">
    <property type="component" value="Unassembled WGS sequence"/>
</dbReference>
<evidence type="ECO:0000256" key="7">
    <source>
        <dbReference type="ARBA" id="ARBA00022793"/>
    </source>
</evidence>
<protein>
    <recommendedName>
        <fullName evidence="5">2-amino-3-carboxymuconate-6-semialdehyde decarboxylase</fullName>
        <ecNumber evidence="4">4.1.1.45</ecNumber>
    </recommendedName>
    <alternativeName>
        <fullName evidence="10">Picolinate carboxylase</fullName>
    </alternativeName>
</protein>
<comment type="similarity">
    <text evidence="2">Belongs to the metallo-dependent hydrolases superfamily. ACMSD family.</text>
</comment>
<dbReference type="EC" id="4.1.1.45" evidence="4"/>
<dbReference type="AlphaFoldDB" id="A0A940S9E4"/>
<dbReference type="PANTHER" id="PTHR21240:SF27">
    <property type="entry name" value="2-AMINO-3-CARBOXYMUCONATE-6-SEMIALDEHYDE DECARBOXYLASE"/>
    <property type="match status" value="1"/>
</dbReference>
<keyword evidence="7" id="KW-0210">Decarboxylase</keyword>
<keyword evidence="13" id="KW-1185">Reference proteome</keyword>
<keyword evidence="9" id="KW-0456">Lyase</keyword>
<evidence type="ECO:0000256" key="1">
    <source>
        <dbReference type="ARBA" id="ARBA00005079"/>
    </source>
</evidence>
<dbReference type="GO" id="GO:0019748">
    <property type="term" value="P:secondary metabolic process"/>
    <property type="evidence" value="ECO:0007669"/>
    <property type="project" value="TreeGrafter"/>
</dbReference>
<comment type="caution">
    <text evidence="12">The sequence shown here is derived from an EMBL/GenBank/DDBJ whole genome shotgun (WGS) entry which is preliminary data.</text>
</comment>
<dbReference type="PANTHER" id="PTHR21240">
    <property type="entry name" value="2-AMINO-3-CARBOXYLMUCONATE-6-SEMIALDEHYDE DECARBOXYLASE"/>
    <property type="match status" value="1"/>
</dbReference>
<dbReference type="GO" id="GO:0005829">
    <property type="term" value="C:cytosol"/>
    <property type="evidence" value="ECO:0007669"/>
    <property type="project" value="TreeGrafter"/>
</dbReference>
<organism evidence="12 13">
    <name type="scientific">Roseomonas indoligenes</name>
    <dbReference type="NCBI Taxonomy" id="2820811"/>
    <lineage>
        <taxon>Bacteria</taxon>
        <taxon>Pseudomonadati</taxon>
        <taxon>Pseudomonadota</taxon>
        <taxon>Alphaproteobacteria</taxon>
        <taxon>Acetobacterales</taxon>
        <taxon>Roseomonadaceae</taxon>
        <taxon>Roseomonas</taxon>
    </lineage>
</organism>
<evidence type="ECO:0000256" key="5">
    <source>
        <dbReference type="ARBA" id="ARBA00021214"/>
    </source>
</evidence>
<evidence type="ECO:0000256" key="2">
    <source>
        <dbReference type="ARBA" id="ARBA00005871"/>
    </source>
</evidence>
<evidence type="ECO:0000313" key="13">
    <source>
        <dbReference type="Proteomes" id="UP000677537"/>
    </source>
</evidence>
<dbReference type="Pfam" id="PF04909">
    <property type="entry name" value="Amidohydro_2"/>
    <property type="match status" value="1"/>
</dbReference>
<evidence type="ECO:0000259" key="11">
    <source>
        <dbReference type="Pfam" id="PF04909"/>
    </source>
</evidence>
<evidence type="ECO:0000313" key="12">
    <source>
        <dbReference type="EMBL" id="MBP0495178.1"/>
    </source>
</evidence>
<reference evidence="12" key="1">
    <citation type="submission" date="2021-03" db="EMBL/GenBank/DDBJ databases">
        <authorList>
            <person name="So Y."/>
        </authorList>
    </citation>
    <scope>NUCLEOTIDE SEQUENCE</scope>
    <source>
        <strain evidence="12">SG15</strain>
    </source>
</reference>
<dbReference type="SUPFAM" id="SSF51556">
    <property type="entry name" value="Metallo-dependent hydrolases"/>
    <property type="match status" value="1"/>
</dbReference>
<comment type="pathway">
    <text evidence="1">Secondary metabolite metabolism; quinolate metabolism.</text>
</comment>
<dbReference type="GO" id="GO:0016787">
    <property type="term" value="F:hydrolase activity"/>
    <property type="evidence" value="ECO:0007669"/>
    <property type="project" value="InterPro"/>
</dbReference>
<evidence type="ECO:0000256" key="8">
    <source>
        <dbReference type="ARBA" id="ARBA00022833"/>
    </source>
</evidence>
<dbReference type="GO" id="GO:0001760">
    <property type="term" value="F:aminocarboxymuconate-semialdehyde decarboxylase activity"/>
    <property type="evidence" value="ECO:0007669"/>
    <property type="project" value="UniProtKB-EC"/>
</dbReference>
<evidence type="ECO:0000256" key="4">
    <source>
        <dbReference type="ARBA" id="ARBA00012365"/>
    </source>
</evidence>
<evidence type="ECO:0000256" key="9">
    <source>
        <dbReference type="ARBA" id="ARBA00023239"/>
    </source>
</evidence>
<proteinExistence type="inferred from homology"/>
<dbReference type="InterPro" id="IPR006680">
    <property type="entry name" value="Amidohydro-rel"/>
</dbReference>
<keyword evidence="6" id="KW-0479">Metal-binding</keyword>
<dbReference type="EMBL" id="JAGIZA010000015">
    <property type="protein sequence ID" value="MBP0495178.1"/>
    <property type="molecule type" value="Genomic_DNA"/>
</dbReference>
<name>A0A940S9E4_9PROT</name>
<dbReference type="InterPro" id="IPR032466">
    <property type="entry name" value="Metal_Hydrolase"/>
</dbReference>
<comment type="subunit">
    <text evidence="3">Monomer.</text>
</comment>
<gene>
    <name evidence="12" type="ORF">J5Y10_20510</name>
</gene>
<keyword evidence="8" id="KW-0862">Zinc</keyword>
<evidence type="ECO:0000256" key="10">
    <source>
        <dbReference type="ARBA" id="ARBA00031120"/>
    </source>
</evidence>
<dbReference type="Gene3D" id="3.20.20.140">
    <property type="entry name" value="Metal-dependent hydrolases"/>
    <property type="match status" value="1"/>
</dbReference>
<evidence type="ECO:0000256" key="3">
    <source>
        <dbReference type="ARBA" id="ARBA00011245"/>
    </source>
</evidence>